<reference evidence="2 3" key="1">
    <citation type="journal article" date="2010" name="Stand. Genomic Sci.">
        <title>Complete genome sequence of Streptosporangium roseum type strain (NI 9100).</title>
        <authorList>
            <person name="Nolan M."/>
            <person name="Sikorski J."/>
            <person name="Jando M."/>
            <person name="Lucas S."/>
            <person name="Lapidus A."/>
            <person name="Glavina Del Rio T."/>
            <person name="Chen F."/>
            <person name="Tice H."/>
            <person name="Pitluck S."/>
            <person name="Cheng J.F."/>
            <person name="Chertkov O."/>
            <person name="Sims D."/>
            <person name="Meincke L."/>
            <person name="Brettin T."/>
            <person name="Han C."/>
            <person name="Detter J.C."/>
            <person name="Bruce D."/>
            <person name="Goodwin L."/>
            <person name="Land M."/>
            <person name="Hauser L."/>
            <person name="Chang Y.J."/>
            <person name="Jeffries C.D."/>
            <person name="Ivanova N."/>
            <person name="Mavromatis K."/>
            <person name="Mikhailova N."/>
            <person name="Chen A."/>
            <person name="Palaniappan K."/>
            <person name="Chain P."/>
            <person name="Rohde M."/>
            <person name="Goker M."/>
            <person name="Bristow J."/>
            <person name="Eisen J.A."/>
            <person name="Markowitz V."/>
            <person name="Hugenholtz P."/>
            <person name="Kyrpides N.C."/>
            <person name="Klenk H.P."/>
        </authorList>
    </citation>
    <scope>NUCLEOTIDE SEQUENCE [LARGE SCALE GENOMIC DNA]</scope>
    <source>
        <strain evidence="3">ATCC 12428 / DSM 43021 / JCM 3005 / NI 9100</strain>
    </source>
</reference>
<keyword evidence="3" id="KW-1185">Reference proteome</keyword>
<feature type="region of interest" description="Disordered" evidence="1">
    <location>
        <begin position="46"/>
        <end position="113"/>
    </location>
</feature>
<proteinExistence type="predicted"/>
<evidence type="ECO:0000313" key="2">
    <source>
        <dbReference type="EMBL" id="ACZ87516.1"/>
    </source>
</evidence>
<sequence length="130" mass="13000">MRQRRGVLLVLQAVALLVYLVMPDPFTSTSFASAAASPSAVAQAGSAGQVLPSHLSRDDPGRPMTASDEVAVAPRDVPGSSAAAGPDALCPVSTTPPGPGKAGPPGQWAAKGSSLAAMRPSLSALQVLRC</sequence>
<evidence type="ECO:0000313" key="3">
    <source>
        <dbReference type="Proteomes" id="UP000002029"/>
    </source>
</evidence>
<evidence type="ECO:0000256" key="1">
    <source>
        <dbReference type="SAM" id="MobiDB-lite"/>
    </source>
</evidence>
<dbReference type="Proteomes" id="UP000002029">
    <property type="component" value="Chromosome"/>
</dbReference>
<dbReference type="KEGG" id="sro:Sros_4662"/>
<accession>D2B3K0</accession>
<dbReference type="RefSeq" id="WP_012891257.1">
    <property type="nucleotide sequence ID" value="NC_013595.1"/>
</dbReference>
<dbReference type="HOGENOM" id="CLU_1937011_0_0_11"/>
<dbReference type="EMBL" id="CP001814">
    <property type="protein sequence ID" value="ACZ87516.1"/>
    <property type="molecule type" value="Genomic_DNA"/>
</dbReference>
<name>D2B3K0_STRRD</name>
<gene>
    <name evidence="2" type="ordered locus">Sros_4662</name>
</gene>
<dbReference type="AlphaFoldDB" id="D2B3K0"/>
<protein>
    <submittedName>
        <fullName evidence="2">Uncharacterized protein</fullName>
    </submittedName>
</protein>
<organism evidence="2 3">
    <name type="scientific">Streptosporangium roseum (strain ATCC 12428 / DSM 43021 / JCM 3005 / KCTC 9067 / NCIMB 10171 / NRRL 2505 / NI 9100)</name>
    <dbReference type="NCBI Taxonomy" id="479432"/>
    <lineage>
        <taxon>Bacteria</taxon>
        <taxon>Bacillati</taxon>
        <taxon>Actinomycetota</taxon>
        <taxon>Actinomycetes</taxon>
        <taxon>Streptosporangiales</taxon>
        <taxon>Streptosporangiaceae</taxon>
        <taxon>Streptosporangium</taxon>
    </lineage>
</organism>